<dbReference type="InParanoid" id="A0A0C3JSP8"/>
<dbReference type="EMBL" id="KN831995">
    <property type="protein sequence ID" value="KIO00502.1"/>
    <property type="molecule type" value="Genomic_DNA"/>
</dbReference>
<accession>A0A0C3JSP8</accession>
<proteinExistence type="predicted"/>
<organism evidence="2 3">
    <name type="scientific">Pisolithus tinctorius Marx 270</name>
    <dbReference type="NCBI Taxonomy" id="870435"/>
    <lineage>
        <taxon>Eukaryota</taxon>
        <taxon>Fungi</taxon>
        <taxon>Dikarya</taxon>
        <taxon>Basidiomycota</taxon>
        <taxon>Agaricomycotina</taxon>
        <taxon>Agaricomycetes</taxon>
        <taxon>Agaricomycetidae</taxon>
        <taxon>Boletales</taxon>
        <taxon>Sclerodermatineae</taxon>
        <taxon>Pisolithaceae</taxon>
        <taxon>Pisolithus</taxon>
    </lineage>
</organism>
<keyword evidence="3" id="KW-1185">Reference proteome</keyword>
<evidence type="ECO:0000313" key="3">
    <source>
        <dbReference type="Proteomes" id="UP000054217"/>
    </source>
</evidence>
<protein>
    <submittedName>
        <fullName evidence="2">Uncharacterized protein</fullName>
    </submittedName>
</protein>
<gene>
    <name evidence="2" type="ORF">M404DRAFT_29419</name>
</gene>
<feature type="region of interest" description="Disordered" evidence="1">
    <location>
        <begin position="1"/>
        <end position="59"/>
    </location>
</feature>
<dbReference type="AlphaFoldDB" id="A0A0C3JSP8"/>
<name>A0A0C3JSP8_PISTI</name>
<reference evidence="2 3" key="1">
    <citation type="submission" date="2014-04" db="EMBL/GenBank/DDBJ databases">
        <authorList>
            <consortium name="DOE Joint Genome Institute"/>
            <person name="Kuo A."/>
            <person name="Kohler A."/>
            <person name="Costa M.D."/>
            <person name="Nagy L.G."/>
            <person name="Floudas D."/>
            <person name="Copeland A."/>
            <person name="Barry K.W."/>
            <person name="Cichocki N."/>
            <person name="Veneault-Fourrey C."/>
            <person name="LaButti K."/>
            <person name="Lindquist E.A."/>
            <person name="Lipzen A."/>
            <person name="Lundell T."/>
            <person name="Morin E."/>
            <person name="Murat C."/>
            <person name="Sun H."/>
            <person name="Tunlid A."/>
            <person name="Henrissat B."/>
            <person name="Grigoriev I.V."/>
            <person name="Hibbett D.S."/>
            <person name="Martin F."/>
            <person name="Nordberg H.P."/>
            <person name="Cantor M.N."/>
            <person name="Hua S.X."/>
        </authorList>
    </citation>
    <scope>NUCLEOTIDE SEQUENCE [LARGE SCALE GENOMIC DNA]</scope>
    <source>
        <strain evidence="2 3">Marx 270</strain>
    </source>
</reference>
<dbReference type="Proteomes" id="UP000054217">
    <property type="component" value="Unassembled WGS sequence"/>
</dbReference>
<dbReference type="HOGENOM" id="CLU_1845922_0_0_1"/>
<sequence>MFTPTLLDWVHSGGDPGDEGPDDDDPSNGPSDDGPSDDNLDENDPEDEPDFPDPDTEPAVTVFNSLTKAIKLLACNTCISPESSSRTKLCEPIPLMVLTPRSFVPSSSSVSLIFKTDPRILGLTMQRSSLPSPTSKAWP</sequence>
<feature type="compositionally biased region" description="Acidic residues" evidence="1">
    <location>
        <begin position="34"/>
        <end position="56"/>
    </location>
</feature>
<feature type="compositionally biased region" description="Acidic residues" evidence="1">
    <location>
        <begin position="16"/>
        <end position="26"/>
    </location>
</feature>
<evidence type="ECO:0000256" key="1">
    <source>
        <dbReference type="SAM" id="MobiDB-lite"/>
    </source>
</evidence>
<reference evidence="3" key="2">
    <citation type="submission" date="2015-01" db="EMBL/GenBank/DDBJ databases">
        <title>Evolutionary Origins and Diversification of the Mycorrhizal Mutualists.</title>
        <authorList>
            <consortium name="DOE Joint Genome Institute"/>
            <consortium name="Mycorrhizal Genomics Consortium"/>
            <person name="Kohler A."/>
            <person name="Kuo A."/>
            <person name="Nagy L.G."/>
            <person name="Floudas D."/>
            <person name="Copeland A."/>
            <person name="Barry K.W."/>
            <person name="Cichocki N."/>
            <person name="Veneault-Fourrey C."/>
            <person name="LaButti K."/>
            <person name="Lindquist E.A."/>
            <person name="Lipzen A."/>
            <person name="Lundell T."/>
            <person name="Morin E."/>
            <person name="Murat C."/>
            <person name="Riley R."/>
            <person name="Ohm R."/>
            <person name="Sun H."/>
            <person name="Tunlid A."/>
            <person name="Henrissat B."/>
            <person name="Grigoriev I.V."/>
            <person name="Hibbett D.S."/>
            <person name="Martin F."/>
        </authorList>
    </citation>
    <scope>NUCLEOTIDE SEQUENCE [LARGE SCALE GENOMIC DNA]</scope>
    <source>
        <strain evidence="3">Marx 270</strain>
    </source>
</reference>
<evidence type="ECO:0000313" key="2">
    <source>
        <dbReference type="EMBL" id="KIO00502.1"/>
    </source>
</evidence>